<dbReference type="AlphaFoldDB" id="B2W0Z6"/>
<reference evidence="4" key="1">
    <citation type="journal article" date="2013" name="G3 (Bethesda)">
        <title>Comparative genomics of a plant-pathogenic fungus, Pyrenophora tritici-repentis, reveals transduplication and the impact of repeat elements on pathogenicity and population divergence.</title>
        <authorList>
            <person name="Manning V.A."/>
            <person name="Pandelova I."/>
            <person name="Dhillon B."/>
            <person name="Wilhelm L.J."/>
            <person name="Goodwin S.B."/>
            <person name="Berlin A.M."/>
            <person name="Figueroa M."/>
            <person name="Freitag M."/>
            <person name="Hane J.K."/>
            <person name="Henrissat B."/>
            <person name="Holman W.H."/>
            <person name="Kodira C.D."/>
            <person name="Martin J."/>
            <person name="Oliver R.P."/>
            <person name="Robbertse B."/>
            <person name="Schackwitz W."/>
            <person name="Schwartz D.C."/>
            <person name="Spatafora J.W."/>
            <person name="Turgeon B.G."/>
            <person name="Yandava C."/>
            <person name="Young S."/>
            <person name="Zhou S."/>
            <person name="Zeng Q."/>
            <person name="Grigoriev I.V."/>
            <person name="Ma L.-J."/>
            <person name="Ciuffetti L.M."/>
        </authorList>
    </citation>
    <scope>NUCLEOTIDE SEQUENCE [LARGE SCALE GENOMIC DNA]</scope>
    <source>
        <strain evidence="4">Pt-1C-BFP</strain>
    </source>
</reference>
<dbReference type="EMBL" id="DS231617">
    <property type="protein sequence ID" value="EDU46969.1"/>
    <property type="molecule type" value="Genomic_DNA"/>
</dbReference>
<feature type="region of interest" description="Disordered" evidence="1">
    <location>
        <begin position="230"/>
        <end position="254"/>
    </location>
</feature>
<evidence type="ECO:0000256" key="1">
    <source>
        <dbReference type="SAM" id="MobiDB-lite"/>
    </source>
</evidence>
<dbReference type="eggNOG" id="ENOG502ST51">
    <property type="taxonomic scope" value="Eukaryota"/>
</dbReference>
<dbReference type="HOGENOM" id="CLU_792522_0_0_1"/>
<dbReference type="OMA" id="HETPEWN"/>
<protein>
    <submittedName>
        <fullName evidence="3">Uncharacterized protein</fullName>
    </submittedName>
</protein>
<gene>
    <name evidence="3" type="ORF">PTRG_04131</name>
</gene>
<proteinExistence type="predicted"/>
<evidence type="ECO:0000256" key="2">
    <source>
        <dbReference type="SAM" id="Phobius"/>
    </source>
</evidence>
<evidence type="ECO:0000313" key="3">
    <source>
        <dbReference type="EMBL" id="EDU46969.1"/>
    </source>
</evidence>
<keyword evidence="2" id="KW-0812">Transmembrane</keyword>
<dbReference type="GeneID" id="6342368"/>
<feature type="transmembrane region" description="Helical" evidence="2">
    <location>
        <begin position="261"/>
        <end position="284"/>
    </location>
</feature>
<dbReference type="STRING" id="426418.B2W0Z6"/>
<sequence length="436" mass="46340">MSSVLRCGKWVPWKDVPGLKKYLDHIPEKIQAYIVHQHTPYHSRDFLDYETSPTTIMTSTSRHLQHAWNTAWATAPPPSCSTLRNLNGAVAWGESCVFAQEDGDPVPFSINTACMPWVTSNVYPSPSAFYSPATACPDAWTVVATQTAASGEGSDNRWVDGEVGLQCCPEGFQGDGGAGCRPGGSGSWPVVECGEADAEENNMKTYNGGRWPASATPSIGALRLRYQTSDAGGAGPTASASGPGKTGTSSGKGGSGLSTGAIAAIATVLPLVLILAALAAFTFWRRNKRRKVALLASQHLGQEKADRPSSSTHGNTRHTYYSVPKGSAYAVGSSQVQHETPEWNVEMDAMDTERQNLVGAYGSAERDVRGQGQAEVPELGGLARMPRKAIAPVEIDGRAILAEVGDAYIAYRPDERASSAEGMDAYVAYRPGVEGR</sequence>
<keyword evidence="2" id="KW-1133">Transmembrane helix</keyword>
<organism evidence="3 4">
    <name type="scientific">Pyrenophora tritici-repentis (strain Pt-1C-BFP)</name>
    <name type="common">Wheat tan spot fungus</name>
    <name type="synonym">Drechslera tritici-repentis</name>
    <dbReference type="NCBI Taxonomy" id="426418"/>
    <lineage>
        <taxon>Eukaryota</taxon>
        <taxon>Fungi</taxon>
        <taxon>Dikarya</taxon>
        <taxon>Ascomycota</taxon>
        <taxon>Pezizomycotina</taxon>
        <taxon>Dothideomycetes</taxon>
        <taxon>Pleosporomycetidae</taxon>
        <taxon>Pleosporales</taxon>
        <taxon>Pleosporineae</taxon>
        <taxon>Pleosporaceae</taxon>
        <taxon>Pyrenophora</taxon>
    </lineage>
</organism>
<dbReference type="Proteomes" id="UP000001471">
    <property type="component" value="Unassembled WGS sequence"/>
</dbReference>
<keyword evidence="2" id="KW-0472">Membrane</keyword>
<feature type="compositionally biased region" description="Low complexity" evidence="1">
    <location>
        <begin position="236"/>
        <end position="249"/>
    </location>
</feature>
<evidence type="ECO:0000313" key="4">
    <source>
        <dbReference type="Proteomes" id="UP000001471"/>
    </source>
</evidence>
<accession>B2W0Z6</accession>
<dbReference type="OrthoDB" id="5429716at2759"/>
<dbReference type="KEGG" id="ptrr:6342368"/>
<dbReference type="InParanoid" id="B2W0Z6"/>
<name>B2W0Z6_PYRTR</name>